<dbReference type="GO" id="GO:0016853">
    <property type="term" value="F:isomerase activity"/>
    <property type="evidence" value="ECO:0007669"/>
    <property type="project" value="UniProtKB-KW"/>
</dbReference>
<dbReference type="AlphaFoldDB" id="A5IYA6"/>
<keyword evidence="1" id="KW-0413">Isomerase</keyword>
<evidence type="ECO:0000313" key="1">
    <source>
        <dbReference type="EMBL" id="CAL59015.1"/>
    </source>
</evidence>
<dbReference type="GO" id="GO:0097367">
    <property type="term" value="F:carbohydrate derivative binding"/>
    <property type="evidence" value="ECO:0007669"/>
    <property type="project" value="InterPro"/>
</dbReference>
<dbReference type="Proteomes" id="UP000007065">
    <property type="component" value="Chromosome"/>
</dbReference>
<dbReference type="GO" id="GO:1901135">
    <property type="term" value="P:carbohydrate derivative metabolic process"/>
    <property type="evidence" value="ECO:0007669"/>
    <property type="project" value="InterPro"/>
</dbReference>
<dbReference type="HOGENOM" id="CLU_661919_0_0_14"/>
<protein>
    <submittedName>
        <fullName evidence="1">Glucose 6 phosphate isomerase</fullName>
    </submittedName>
</protein>
<gene>
    <name evidence="1" type="primary">pgiB</name>
    <name evidence="1" type="ordered locus">MAG3170</name>
</gene>
<dbReference type="Gene3D" id="3.40.50.10490">
    <property type="entry name" value="Glucose-6-phosphate isomerase like protein, domain 1"/>
    <property type="match status" value="2"/>
</dbReference>
<accession>A5IYA6</accession>
<reference evidence="2" key="1">
    <citation type="journal article" date="2007" name="PLoS Genet.">
        <title>Being pathogenic, plastic, and sexual while living with a nearly minimal bacterial genome.</title>
        <authorList>
            <person name="Sirand-Pugnet P."/>
            <person name="Lartigue C."/>
            <person name="Marenda M."/>
            <person name="Jacob D."/>
            <person name="Barre A."/>
            <person name="Barbe V."/>
            <person name="Schenowitz C."/>
            <person name="Mangenot S."/>
            <person name="Couloux A."/>
            <person name="Segurens B."/>
            <person name="de Daruvar A."/>
            <person name="Blanchard A."/>
            <person name="Citti C."/>
        </authorList>
    </citation>
    <scope>NUCLEOTIDE SEQUENCE [LARGE SCALE GENOMIC DNA]</scope>
    <source>
        <strain evidence="2">PG2</strain>
    </source>
</reference>
<dbReference type="RefSeq" id="WP_011949492.1">
    <property type="nucleotide sequence ID" value="NC_009497.1"/>
</dbReference>
<sequence>MEAINLDFINFSPDFKNENMQPYVLELFNKIKKKDNDFFEQFGFNELVLNFDLQNLKELNNFSDLFHSQNIKHIVIFCKKSDKDNFKAAHDFLNKNDILKDQKIKYSFFCDEEPEIWQKLYVKNQEIINNSKTAFLFIGQSLYSEPFIEIIKIIINDIQEKYGYYRALKRCFMICKQKLEVQLQNFEIDERNKLIMPNVLTKNYSFFAESNLFLLLLKGCDIMNLVSGYQNLYPAFVSDNLEENIAFQYAYVRSLISKKSKYNFIINDNNVLSNLLVLQANMENNYYDKFNVFSYIASFTNDIYTYGQFLIDNYQKMYISFYKLKNEKIDYRLSDEIHFSDGLNQYPFTKISDFRKSANNGIQEILTNILGMPYCLISIDDNNEYSLGAIIAFLYWSFIYRCMLNNTNPFLINHRS</sequence>
<organism evidence="1 2">
    <name type="scientific">Mycoplasmopsis agalactiae (strain NCTC 10123 / CIP 59.7 / PG2)</name>
    <name type="common">Mycoplasma agalactiae</name>
    <dbReference type="NCBI Taxonomy" id="347257"/>
    <lineage>
        <taxon>Bacteria</taxon>
        <taxon>Bacillati</taxon>
        <taxon>Mycoplasmatota</taxon>
        <taxon>Mycoplasmoidales</taxon>
        <taxon>Metamycoplasmataceae</taxon>
        <taxon>Mycoplasmopsis</taxon>
    </lineage>
</organism>
<dbReference type="InterPro" id="IPR046348">
    <property type="entry name" value="SIS_dom_sf"/>
</dbReference>
<proteinExistence type="predicted"/>
<dbReference type="GeneID" id="93358080"/>
<dbReference type="KEGG" id="maa:MAG3170"/>
<dbReference type="SUPFAM" id="SSF53697">
    <property type="entry name" value="SIS domain"/>
    <property type="match status" value="1"/>
</dbReference>
<evidence type="ECO:0000313" key="2">
    <source>
        <dbReference type="Proteomes" id="UP000007065"/>
    </source>
</evidence>
<dbReference type="STRING" id="347257.MAG3170"/>
<dbReference type="EMBL" id="CU179680">
    <property type="protein sequence ID" value="CAL59015.1"/>
    <property type="molecule type" value="Genomic_DNA"/>
</dbReference>
<name>A5IYA6_MYCAP</name>
<keyword evidence="2" id="KW-1185">Reference proteome</keyword>